<reference evidence="2" key="1">
    <citation type="submission" date="2016-11" db="EMBL/GenBank/DDBJ databases">
        <authorList>
            <person name="Varghese N."/>
            <person name="Submissions S."/>
        </authorList>
    </citation>
    <scope>NUCLEOTIDE SEQUENCE [LARGE SCALE GENOMIC DNA]</scope>
    <source>
        <strain evidence="2">DSM 15518</strain>
    </source>
</reference>
<dbReference type="Proteomes" id="UP000242497">
    <property type="component" value="Unassembled WGS sequence"/>
</dbReference>
<dbReference type="RefSeq" id="WP_072888948.1">
    <property type="nucleotide sequence ID" value="NZ_FRAE01000034.1"/>
</dbReference>
<protein>
    <submittedName>
        <fullName evidence="1">Uncharacterized protein</fullName>
    </submittedName>
</protein>
<name>A0A1M6PS22_9FIRM</name>
<keyword evidence="2" id="KW-1185">Reference proteome</keyword>
<gene>
    <name evidence="1" type="ORF">SAMN02744037_01632</name>
</gene>
<dbReference type="InterPro" id="IPR027417">
    <property type="entry name" value="P-loop_NTPase"/>
</dbReference>
<evidence type="ECO:0000313" key="1">
    <source>
        <dbReference type="EMBL" id="SHK10740.1"/>
    </source>
</evidence>
<dbReference type="Gene3D" id="3.40.50.300">
    <property type="entry name" value="P-loop containing nucleotide triphosphate hydrolases"/>
    <property type="match status" value="1"/>
</dbReference>
<sequence>MKVYTLFGPSGTGKSYRALKVAYENDIDYIIDDGILIYKNKIIAGISAKNASTKMKAVKLAIFEDLEHRNSIKNAIKEKKIDKILIIGTSKKMTNIIIKRLDLGNIYKEISIYDIATKEEIEEAKKNRLEKGIHIVPLPTFEVKRHFSGLLTNPIKLLFKNKDSEIKEVEKTLIRPTFSYMGKYFISEKAIKQIITYEISKFDDICELISVYIKHSKSGIEVDIEIETKTFEIFRQCIKIQETLLKILDKMTLLNIIRINIHVIRFCEKINKF</sequence>
<dbReference type="AlphaFoldDB" id="A0A1M6PS22"/>
<accession>A0A1M6PS22</accession>
<dbReference type="EMBL" id="FRAE01000034">
    <property type="protein sequence ID" value="SHK10740.1"/>
    <property type="molecule type" value="Genomic_DNA"/>
</dbReference>
<dbReference type="OrthoDB" id="5429664at2"/>
<evidence type="ECO:0000313" key="2">
    <source>
        <dbReference type="Proteomes" id="UP000242497"/>
    </source>
</evidence>
<proteinExistence type="predicted"/>
<organism evidence="1 2">
    <name type="scientific">Tepidibacter formicigenes DSM 15518</name>
    <dbReference type="NCBI Taxonomy" id="1123349"/>
    <lineage>
        <taxon>Bacteria</taxon>
        <taxon>Bacillati</taxon>
        <taxon>Bacillota</taxon>
        <taxon>Clostridia</taxon>
        <taxon>Peptostreptococcales</taxon>
        <taxon>Peptostreptococcaceae</taxon>
        <taxon>Tepidibacter</taxon>
    </lineage>
</organism>
<dbReference type="STRING" id="1123349.SAMN02744037_01632"/>
<dbReference type="SUPFAM" id="SSF52540">
    <property type="entry name" value="P-loop containing nucleoside triphosphate hydrolases"/>
    <property type="match status" value="1"/>
</dbReference>